<dbReference type="InterPro" id="IPR001650">
    <property type="entry name" value="Helicase_C-like"/>
</dbReference>
<dbReference type="Pfam" id="PF13643">
    <property type="entry name" value="DUF4145"/>
    <property type="match status" value="1"/>
</dbReference>
<dbReference type="InterPro" id="IPR027417">
    <property type="entry name" value="P-loop_NTPase"/>
</dbReference>
<dbReference type="InterPro" id="IPR013670">
    <property type="entry name" value="EcoEI_R_C_dom"/>
</dbReference>
<keyword evidence="4" id="KW-0378">Hydrolase</keyword>
<dbReference type="CDD" id="cd18032">
    <property type="entry name" value="DEXHc_RE_I_III_res"/>
    <property type="match status" value="1"/>
</dbReference>
<feature type="coiled-coil region" evidence="1">
    <location>
        <begin position="142"/>
        <end position="169"/>
    </location>
</feature>
<dbReference type="RefSeq" id="WP_341693384.1">
    <property type="nucleotide sequence ID" value="NZ_JBBYHS010000013.1"/>
</dbReference>
<accession>A0ABU9IRG6</accession>
<dbReference type="PANTHER" id="PTHR47396">
    <property type="entry name" value="TYPE I RESTRICTION ENZYME ECOKI R PROTEIN"/>
    <property type="match status" value="1"/>
</dbReference>
<dbReference type="EMBL" id="JBBYHS010000013">
    <property type="protein sequence ID" value="MEL1254755.1"/>
    <property type="molecule type" value="Genomic_DNA"/>
</dbReference>
<feature type="domain" description="Helicase ATP-binding" evidence="2">
    <location>
        <begin position="387"/>
        <end position="570"/>
    </location>
</feature>
<dbReference type="NCBIfam" id="NF008521">
    <property type="entry name" value="PRK11448.1"/>
    <property type="match status" value="1"/>
</dbReference>
<dbReference type="InterPro" id="IPR050742">
    <property type="entry name" value="Helicase_Restrict-Modif_Enz"/>
</dbReference>
<evidence type="ECO:0000313" key="5">
    <source>
        <dbReference type="Proteomes" id="UP001485226"/>
    </source>
</evidence>
<sequence length="1072" mass="124315">MESKFSFLRNNYPELFTISELAEKLYYMDPSSSLAKSRLFSEKMAVLIWQFENLSAFDGNQAERINQLFYSNSIPEVVKDIFHSIRKSGNRATHDGNSSEREALFVLKKCYQLARWFYETYENTFLERENYILPENDHAITVETLNNELSKLSKEVIDYQNKIASLNDSPAVISTRKAKSNQNAGKINLDEAETRLLLIDKQLSNAGWECDSFTINYKNNKTLPEKGKNKAIAEWPCNGKWADYALFVGTELYGIVEAKKYATDISTDLHQSKIYAECIEISPNFKTLGQWNSFKVPFLFSTNGRTYLEQIKTRSGIWFLDVRKERNRANALKGWISPEGIVELFNRDVDEANVRLEQNGYDYLQDPNGLALRYYQIDAIKAVEDKIINNPDEKRSLLVMATGTGKTRTIIGFVYRMIKSDRFKRILFLTDRRLLASQALGSFKDNKVEDINTFANIYKMEEMKNVIPESDTRLHFATVQSMVKRLFYSENNILPVDTYDCIIIDEAHRGYNLDKEINEEDLTFKDENDYVGQYKRVIEYFNAYIVGLTATPALHTTEIFGKPVHNYSYREAVIDGFLTDHEPPFIIKTRLSEEGILWEKGEKPKILNAETNEIEELAALEDELHIEIEQFNKLVITESFNRAVIKELVKNLDPESDEKTLIFAVRESHANLIVQLLFEEFEAIGVEVPQDSIQKLTGSVYDVENLTKRFKNEKFPNIVVTVDLLTTGIDVPQICNLVFIRRVRSRILFEQMLGRATRLCKEIDKQYFKIYDAVRVYEALEDYTQMKTVSNPSVSFQQLIEELEYIDTPERAKKQLEQIVAKLQRKKKQINEGQIEQFMYLAKGETPEEFIENLLQIENGDIKKILVNYTSLWDFLDKKIYQPKMQLVSDHLDEVIGIERGYGKAEKPEDYIDGFKKFIEENRNQIVALKTICTKPSELDRKSLKELKLLLDQKGYNEITLSTAWKNAKNQDLAADIISFIRTLALDTDLVSHEERIRNAVNKIKKSRSWNTIQLKWLDRFENQLLVETVLTKADLDSSPFKQEGGFTRLNKIFENDLENILATLNENLYTA</sequence>
<feature type="domain" description="Helicase C-terminal" evidence="3">
    <location>
        <begin position="644"/>
        <end position="800"/>
    </location>
</feature>
<evidence type="ECO:0000313" key="4">
    <source>
        <dbReference type="EMBL" id="MEL1254755.1"/>
    </source>
</evidence>
<dbReference type="InterPro" id="IPR025285">
    <property type="entry name" value="DUF4145"/>
</dbReference>
<dbReference type="PROSITE" id="PS51192">
    <property type="entry name" value="HELICASE_ATP_BIND_1"/>
    <property type="match status" value="1"/>
</dbReference>
<dbReference type="Proteomes" id="UP001485226">
    <property type="component" value="Unassembled WGS sequence"/>
</dbReference>
<proteinExistence type="predicted"/>
<dbReference type="SMART" id="SM00487">
    <property type="entry name" value="DEXDc"/>
    <property type="match status" value="1"/>
</dbReference>
<dbReference type="InterPro" id="IPR014001">
    <property type="entry name" value="Helicase_ATP-bd"/>
</dbReference>
<dbReference type="Pfam" id="PF00271">
    <property type="entry name" value="Helicase_C"/>
    <property type="match status" value="1"/>
</dbReference>
<evidence type="ECO:0000259" key="3">
    <source>
        <dbReference type="PROSITE" id="PS51194"/>
    </source>
</evidence>
<gene>
    <name evidence="4" type="primary">hsdR</name>
    <name evidence="4" type="ORF">AAEO57_13275</name>
</gene>
<protein>
    <submittedName>
        <fullName evidence="4">Type I restriction-modification system endonuclease</fullName>
        <ecNumber evidence="4">3.1.21.3</ecNumber>
    </submittedName>
</protein>
<reference evidence="4 5" key="1">
    <citation type="submission" date="2024-04" db="EMBL/GenBank/DDBJ databases">
        <title>Flavobacterium sp. DGU38 16S ribosomal RNA gene Genome sequencing and assembly.</title>
        <authorList>
            <person name="Park S."/>
        </authorList>
    </citation>
    <scope>NUCLEOTIDE SEQUENCE [LARGE SCALE GENOMIC DNA]</scope>
    <source>
        <strain evidence="4 5">DGU38</strain>
    </source>
</reference>
<dbReference type="Gene3D" id="3.40.50.300">
    <property type="entry name" value="P-loop containing nucleotide triphosphate hydrolases"/>
    <property type="match status" value="2"/>
</dbReference>
<dbReference type="PROSITE" id="PS51194">
    <property type="entry name" value="HELICASE_CTER"/>
    <property type="match status" value="1"/>
</dbReference>
<name>A0ABU9IRG6_9FLAO</name>
<organism evidence="4 5">
    <name type="scientific">Flavobacterium calami</name>
    <dbReference type="NCBI Taxonomy" id="3139144"/>
    <lineage>
        <taxon>Bacteria</taxon>
        <taxon>Pseudomonadati</taxon>
        <taxon>Bacteroidota</taxon>
        <taxon>Flavobacteriia</taxon>
        <taxon>Flavobacteriales</taxon>
        <taxon>Flavobacteriaceae</taxon>
        <taxon>Flavobacterium</taxon>
    </lineage>
</organism>
<dbReference type="EC" id="3.1.21.3" evidence="4"/>
<dbReference type="GO" id="GO:0009035">
    <property type="term" value="F:type I site-specific deoxyribonuclease activity"/>
    <property type="evidence" value="ECO:0007669"/>
    <property type="project" value="UniProtKB-EC"/>
</dbReference>
<dbReference type="SUPFAM" id="SSF52540">
    <property type="entry name" value="P-loop containing nucleoside triphosphate hydrolases"/>
    <property type="match status" value="1"/>
</dbReference>
<keyword evidence="4" id="KW-0540">Nuclease</keyword>
<keyword evidence="4" id="KW-0255">Endonuclease</keyword>
<comment type="caution">
    <text evidence="4">The sequence shown here is derived from an EMBL/GenBank/DDBJ whole genome shotgun (WGS) entry which is preliminary data.</text>
</comment>
<dbReference type="PANTHER" id="PTHR47396:SF1">
    <property type="entry name" value="ATP-DEPENDENT HELICASE IRC3-RELATED"/>
    <property type="match status" value="1"/>
</dbReference>
<keyword evidence="5" id="KW-1185">Reference proteome</keyword>
<evidence type="ECO:0000256" key="1">
    <source>
        <dbReference type="SAM" id="Coils"/>
    </source>
</evidence>
<dbReference type="Pfam" id="PF04851">
    <property type="entry name" value="ResIII"/>
    <property type="match status" value="1"/>
</dbReference>
<keyword evidence="1" id="KW-0175">Coiled coil</keyword>
<dbReference type="InterPro" id="IPR006935">
    <property type="entry name" value="Helicase/UvrB_N"/>
</dbReference>
<dbReference type="Pfam" id="PF08463">
    <property type="entry name" value="EcoEI_R_C"/>
    <property type="match status" value="1"/>
</dbReference>
<dbReference type="CDD" id="cd18799">
    <property type="entry name" value="SF2_C_EcoAI-like"/>
    <property type="match status" value="1"/>
</dbReference>
<dbReference type="SMART" id="SM00490">
    <property type="entry name" value="HELICc"/>
    <property type="match status" value="1"/>
</dbReference>
<dbReference type="Gene3D" id="3.90.1570.30">
    <property type="match status" value="1"/>
</dbReference>
<evidence type="ECO:0000259" key="2">
    <source>
        <dbReference type="PROSITE" id="PS51192"/>
    </source>
</evidence>